<dbReference type="PANTHER" id="PTHR34547:SF1">
    <property type="entry name" value="YACP-LIKE NYN DOMAIN PROTEIN"/>
    <property type="match status" value="1"/>
</dbReference>
<reference evidence="1" key="1">
    <citation type="submission" date="2021-11" db="EMBL/GenBank/DDBJ databases">
        <title>Complete genome sequence of Atopobiaceae bacterium TOC12.</title>
        <authorList>
            <person name="Morinaga K."/>
            <person name="Kusada H."/>
            <person name="Tamaki H."/>
        </authorList>
    </citation>
    <scope>NUCLEOTIDE SEQUENCE</scope>
    <source>
        <strain evidence="1">TOC12</strain>
    </source>
</reference>
<keyword evidence="2" id="KW-1185">Reference proteome</keyword>
<accession>A0AAU9CJH5</accession>
<evidence type="ECO:0000313" key="1">
    <source>
        <dbReference type="EMBL" id="BDC90588.1"/>
    </source>
</evidence>
<sequence>MAKRSSLPLLVVDGYNVLYADPRYEALFDKEAPQSRLGNDPFNRARQALLADVAAFAQGSFDPVIVYDGANNQSDERPETRAAGVRVVFSRRGVSADSVIEELVTQARETGRLVTVVTGDATIQATVEGAGVTRMSSRMMVHEVQVMNAGIEAERQERSLSKMTLADRIDPATRAKLDALLGRRKS</sequence>
<protein>
    <submittedName>
        <fullName evidence="1">Ribonuclease</fullName>
    </submittedName>
</protein>
<dbReference type="Proteomes" id="UP001431186">
    <property type="component" value="Chromosome"/>
</dbReference>
<gene>
    <name evidence="1" type="ORF">ATTO_04600</name>
</gene>
<dbReference type="RefSeq" id="WP_265592072.1">
    <property type="nucleotide sequence ID" value="NZ_AP025285.1"/>
</dbReference>
<dbReference type="EMBL" id="AP025285">
    <property type="protein sequence ID" value="BDC90588.1"/>
    <property type="molecule type" value="Genomic_DNA"/>
</dbReference>
<organism evidence="1 2">
    <name type="scientific">Leptogranulimonas caecicola</name>
    <dbReference type="NCBI Taxonomy" id="2894156"/>
    <lineage>
        <taxon>Bacteria</taxon>
        <taxon>Bacillati</taxon>
        <taxon>Actinomycetota</taxon>
        <taxon>Coriobacteriia</taxon>
        <taxon>Coriobacteriales</taxon>
        <taxon>Kribbibacteriaceae</taxon>
        <taxon>Leptogranulimonas</taxon>
    </lineage>
</organism>
<dbReference type="InterPro" id="IPR010298">
    <property type="entry name" value="YacP-like"/>
</dbReference>
<dbReference type="KEGG" id="lcal:ATTO_04600"/>
<proteinExistence type="predicted"/>
<dbReference type="AlphaFoldDB" id="A0AAU9CJH5"/>
<name>A0AAU9CJH5_9ACTN</name>
<dbReference type="PANTHER" id="PTHR34547">
    <property type="entry name" value="YACP-LIKE NYN DOMAIN PROTEIN"/>
    <property type="match status" value="1"/>
</dbReference>
<evidence type="ECO:0000313" key="2">
    <source>
        <dbReference type="Proteomes" id="UP001431186"/>
    </source>
</evidence>
<dbReference type="Pfam" id="PF05991">
    <property type="entry name" value="NYN_YacP"/>
    <property type="match status" value="1"/>
</dbReference>